<dbReference type="Proteomes" id="UP000328092">
    <property type="component" value="Unassembled WGS sequence"/>
</dbReference>
<evidence type="ECO:0000313" key="1">
    <source>
        <dbReference type="EMBL" id="VIO76912.1"/>
    </source>
</evidence>
<proteinExistence type="predicted"/>
<evidence type="ECO:0000313" key="2">
    <source>
        <dbReference type="Proteomes" id="UP000328092"/>
    </source>
</evidence>
<dbReference type="Pfam" id="PF05866">
    <property type="entry name" value="RusA"/>
    <property type="match status" value="1"/>
</dbReference>
<dbReference type="RefSeq" id="WP_139484936.1">
    <property type="nucleotide sequence ID" value="NZ_CAADFB020000034.1"/>
</dbReference>
<keyword evidence="2" id="KW-1185">Reference proteome</keyword>
<reference evidence="1" key="1">
    <citation type="submission" date="2019-02" db="EMBL/GenBank/DDBJ databases">
        <authorList>
            <person name="Pothier F.J."/>
        </authorList>
    </citation>
    <scope>NUCLEOTIDE SEQUENCE</scope>
    <source>
        <strain evidence="1">CI-1B</strain>
    </source>
</reference>
<dbReference type="GO" id="GO:0006310">
    <property type="term" value="P:DNA recombination"/>
    <property type="evidence" value="ECO:0007669"/>
    <property type="project" value="InterPro"/>
</dbReference>
<dbReference type="EMBL" id="CAADFC020000028">
    <property type="protein sequence ID" value="VIO76912.1"/>
    <property type="molecule type" value="Genomic_DNA"/>
</dbReference>
<protein>
    <submittedName>
        <fullName evidence="1">Uncharacterized protein</fullName>
    </submittedName>
</protein>
<dbReference type="SUPFAM" id="SSF103084">
    <property type="entry name" value="Holliday junction resolvase RusA"/>
    <property type="match status" value="1"/>
</dbReference>
<accession>A0A508TRH9</accession>
<dbReference type="OrthoDB" id="959793at2"/>
<name>A0A508TRH9_9BRAD</name>
<comment type="caution">
    <text evidence="1">The sequence shown here is derived from an EMBL/GenBank/DDBJ whole genome shotgun (WGS) entry which is preliminary data.</text>
</comment>
<dbReference type="Gene3D" id="3.30.1330.70">
    <property type="entry name" value="Holliday junction resolvase RusA"/>
    <property type="match status" value="1"/>
</dbReference>
<gene>
    <name evidence="1" type="ORF">CI1B_67910</name>
</gene>
<dbReference type="InterPro" id="IPR036614">
    <property type="entry name" value="RusA-like_sf"/>
</dbReference>
<dbReference type="GO" id="GO:0006281">
    <property type="term" value="P:DNA repair"/>
    <property type="evidence" value="ECO:0007669"/>
    <property type="project" value="InterPro"/>
</dbReference>
<organism evidence="1 2">
    <name type="scientific">Bradyrhizobium ivorense</name>
    <dbReference type="NCBI Taxonomy" id="2511166"/>
    <lineage>
        <taxon>Bacteria</taxon>
        <taxon>Pseudomonadati</taxon>
        <taxon>Pseudomonadota</taxon>
        <taxon>Alphaproteobacteria</taxon>
        <taxon>Hyphomicrobiales</taxon>
        <taxon>Nitrobacteraceae</taxon>
        <taxon>Bradyrhizobium</taxon>
    </lineage>
</organism>
<dbReference type="AlphaFoldDB" id="A0A508TRH9"/>
<sequence length="137" mass="15306">MEISFPIEFLVYGTPVSFQAKNSDARDAWKDRVKVASRSVIPQPHFASDQRMAVTLYYLPDEPMAGDVDNIVKLVLDALTAHIYLDDGQVERVVVQKFEPGNVFSFSNPSTAVVDAITGTKPVLYVRVSNDPFEDLR</sequence>
<dbReference type="GO" id="GO:0000287">
    <property type="term" value="F:magnesium ion binding"/>
    <property type="evidence" value="ECO:0007669"/>
    <property type="project" value="InterPro"/>
</dbReference>
<dbReference type="InterPro" id="IPR008822">
    <property type="entry name" value="Endonuclease_RusA-like"/>
</dbReference>